<sequence length="418" mass="48395">MEVLKNHSKPTKKWRPCSLTERGMYYGGQRMNFNPILQPACSQRDVMEVLEEELTCPICCSLYDDPRVLPCAHSFCKKCLEGVLEGSSRQIWRPTFKCPTCRKEISTMDVNSPQVNYLLKGIVEKYNKMKASPKTLVCKVHTGQPLNIFCSTDLKLICGFEEIQCKDVTARLETLETNKRNTLHLLTTDSDRVKDYFKKLQELLEQKKNEILSDFETMRLEVLQAYDPEINKLNTIINEQRRACVIAKNFKDICDPLLFLQQIEEFREKVDYLKVPLPSASDVTVLSYMKNFDTHMWDNIKLGDVDKLCLPQEVPAKQERQKKKFSFSYRGVAAVCLLLVGVMVAFYLDPPNDFLKTCNSLMRHIYLYSSDVCLQLMGEASVCCELVSEQFTLLVKVVKYYTMNILEHMANFAFKYKL</sequence>
<dbReference type="InterPro" id="IPR017907">
    <property type="entry name" value="Znf_RING_CS"/>
</dbReference>
<dbReference type="PANTHER" id="PTHR24103">
    <property type="entry name" value="E3 UBIQUITIN-PROTEIN LIGASE TRIM"/>
    <property type="match status" value="1"/>
</dbReference>
<dbReference type="Proteomes" id="UP001176940">
    <property type="component" value="Unassembled WGS sequence"/>
</dbReference>
<organism evidence="7 8">
    <name type="scientific">Ranitomeya imitator</name>
    <name type="common">mimic poison frog</name>
    <dbReference type="NCBI Taxonomy" id="111125"/>
    <lineage>
        <taxon>Eukaryota</taxon>
        <taxon>Metazoa</taxon>
        <taxon>Chordata</taxon>
        <taxon>Craniata</taxon>
        <taxon>Vertebrata</taxon>
        <taxon>Euteleostomi</taxon>
        <taxon>Amphibia</taxon>
        <taxon>Batrachia</taxon>
        <taxon>Anura</taxon>
        <taxon>Neobatrachia</taxon>
        <taxon>Hyloidea</taxon>
        <taxon>Dendrobatidae</taxon>
        <taxon>Dendrobatinae</taxon>
        <taxon>Ranitomeya</taxon>
    </lineage>
</organism>
<evidence type="ECO:0000256" key="3">
    <source>
        <dbReference type="ARBA" id="ARBA00022833"/>
    </source>
</evidence>
<evidence type="ECO:0000256" key="4">
    <source>
        <dbReference type="PROSITE-ProRule" id="PRU00175"/>
    </source>
</evidence>
<evidence type="ECO:0000259" key="6">
    <source>
        <dbReference type="PROSITE" id="PS50089"/>
    </source>
</evidence>
<dbReference type="PROSITE" id="PS50089">
    <property type="entry name" value="ZF_RING_2"/>
    <property type="match status" value="1"/>
</dbReference>
<dbReference type="SUPFAM" id="SSF57850">
    <property type="entry name" value="RING/U-box"/>
    <property type="match status" value="1"/>
</dbReference>
<proteinExistence type="predicted"/>
<keyword evidence="2 4" id="KW-0863">Zinc-finger</keyword>
<keyword evidence="8" id="KW-1185">Reference proteome</keyword>
<name>A0ABN9MBY6_9NEOB</name>
<evidence type="ECO:0000313" key="8">
    <source>
        <dbReference type="Proteomes" id="UP001176940"/>
    </source>
</evidence>
<evidence type="ECO:0000256" key="1">
    <source>
        <dbReference type="ARBA" id="ARBA00022723"/>
    </source>
</evidence>
<keyword evidence="5" id="KW-0812">Transmembrane</keyword>
<gene>
    <name evidence="7" type="ORF">RIMI_LOCUS19048050</name>
</gene>
<dbReference type="Pfam" id="PF13445">
    <property type="entry name" value="zf-RING_UBOX"/>
    <property type="match status" value="1"/>
</dbReference>
<reference evidence="7" key="1">
    <citation type="submission" date="2023-07" db="EMBL/GenBank/DDBJ databases">
        <authorList>
            <person name="Stuckert A."/>
        </authorList>
    </citation>
    <scope>NUCLEOTIDE SEQUENCE</scope>
</reference>
<dbReference type="InterPro" id="IPR050143">
    <property type="entry name" value="TRIM/RBCC"/>
</dbReference>
<evidence type="ECO:0000313" key="7">
    <source>
        <dbReference type="EMBL" id="CAJ0964295.1"/>
    </source>
</evidence>
<protein>
    <recommendedName>
        <fullName evidence="6">RING-type domain-containing protein</fullName>
    </recommendedName>
</protein>
<dbReference type="InterPro" id="IPR001841">
    <property type="entry name" value="Znf_RING"/>
</dbReference>
<keyword evidence="1" id="KW-0479">Metal-binding</keyword>
<evidence type="ECO:0000256" key="2">
    <source>
        <dbReference type="ARBA" id="ARBA00022771"/>
    </source>
</evidence>
<dbReference type="EMBL" id="CAUEEQ010059801">
    <property type="protein sequence ID" value="CAJ0964295.1"/>
    <property type="molecule type" value="Genomic_DNA"/>
</dbReference>
<dbReference type="Gene3D" id="3.30.40.10">
    <property type="entry name" value="Zinc/RING finger domain, C3HC4 (zinc finger)"/>
    <property type="match status" value="1"/>
</dbReference>
<dbReference type="InterPro" id="IPR013083">
    <property type="entry name" value="Znf_RING/FYVE/PHD"/>
</dbReference>
<feature type="transmembrane region" description="Helical" evidence="5">
    <location>
        <begin position="327"/>
        <end position="348"/>
    </location>
</feature>
<keyword evidence="5" id="KW-1133">Transmembrane helix</keyword>
<feature type="domain" description="RING-type" evidence="6">
    <location>
        <begin position="56"/>
        <end position="102"/>
    </location>
</feature>
<dbReference type="PROSITE" id="PS00518">
    <property type="entry name" value="ZF_RING_1"/>
    <property type="match status" value="1"/>
</dbReference>
<evidence type="ECO:0000256" key="5">
    <source>
        <dbReference type="SAM" id="Phobius"/>
    </source>
</evidence>
<keyword evidence="3" id="KW-0862">Zinc</keyword>
<accession>A0ABN9MBY6</accession>
<comment type="caution">
    <text evidence="7">The sequence shown here is derived from an EMBL/GenBank/DDBJ whole genome shotgun (WGS) entry which is preliminary data.</text>
</comment>
<dbReference type="InterPro" id="IPR027370">
    <property type="entry name" value="Znf-RING_euk"/>
</dbReference>
<keyword evidence="5" id="KW-0472">Membrane</keyword>
<dbReference type="SUPFAM" id="SSF57845">
    <property type="entry name" value="B-box zinc-binding domain"/>
    <property type="match status" value="1"/>
</dbReference>
<dbReference type="SMART" id="SM00184">
    <property type="entry name" value="RING"/>
    <property type="match status" value="1"/>
</dbReference>